<feature type="zinc finger region" description="C3H1-type" evidence="1">
    <location>
        <begin position="1"/>
        <end position="32"/>
    </location>
</feature>
<evidence type="ECO:0000313" key="6">
    <source>
        <dbReference type="Proteomes" id="UP000807353"/>
    </source>
</evidence>
<dbReference type="Proteomes" id="UP000807353">
    <property type="component" value="Unassembled WGS sequence"/>
</dbReference>
<evidence type="ECO:0000256" key="2">
    <source>
        <dbReference type="SAM" id="Coils"/>
    </source>
</evidence>
<comment type="caution">
    <text evidence="5">The sequence shown here is derived from an EMBL/GenBank/DDBJ whole genome shotgun (WGS) entry which is preliminary data.</text>
</comment>
<keyword evidence="1" id="KW-0862">Zinc</keyword>
<organism evidence="5 6">
    <name type="scientific">Collybia nuda</name>
    <dbReference type="NCBI Taxonomy" id="64659"/>
    <lineage>
        <taxon>Eukaryota</taxon>
        <taxon>Fungi</taxon>
        <taxon>Dikarya</taxon>
        <taxon>Basidiomycota</taxon>
        <taxon>Agaricomycotina</taxon>
        <taxon>Agaricomycetes</taxon>
        <taxon>Agaricomycetidae</taxon>
        <taxon>Agaricales</taxon>
        <taxon>Tricholomatineae</taxon>
        <taxon>Clitocybaceae</taxon>
        <taxon>Collybia</taxon>
    </lineage>
</organism>
<dbReference type="EMBL" id="MU150297">
    <property type="protein sequence ID" value="KAF9460494.1"/>
    <property type="molecule type" value="Genomic_DNA"/>
</dbReference>
<name>A0A9P6CH15_9AGAR</name>
<feature type="domain" description="C3H1-type" evidence="4">
    <location>
        <begin position="1"/>
        <end position="32"/>
    </location>
</feature>
<dbReference type="OrthoDB" id="6017at2759"/>
<evidence type="ECO:0000256" key="3">
    <source>
        <dbReference type="SAM" id="MobiDB-lite"/>
    </source>
</evidence>
<gene>
    <name evidence="5" type="ORF">BDZ94DRAFT_1265722</name>
</gene>
<evidence type="ECO:0000256" key="1">
    <source>
        <dbReference type="PROSITE-ProRule" id="PRU00723"/>
    </source>
</evidence>
<feature type="compositionally biased region" description="Polar residues" evidence="3">
    <location>
        <begin position="238"/>
        <end position="281"/>
    </location>
</feature>
<feature type="region of interest" description="Disordered" evidence="3">
    <location>
        <begin position="218"/>
        <end position="291"/>
    </location>
</feature>
<dbReference type="InterPro" id="IPR000571">
    <property type="entry name" value="Znf_CCCH"/>
</dbReference>
<keyword evidence="2" id="KW-0175">Coiled coil</keyword>
<reference evidence="5" key="1">
    <citation type="submission" date="2020-11" db="EMBL/GenBank/DDBJ databases">
        <authorList>
            <consortium name="DOE Joint Genome Institute"/>
            <person name="Ahrendt S."/>
            <person name="Riley R."/>
            <person name="Andreopoulos W."/>
            <person name="Labutti K."/>
            <person name="Pangilinan J."/>
            <person name="Ruiz-Duenas F.J."/>
            <person name="Barrasa J.M."/>
            <person name="Sanchez-Garcia M."/>
            <person name="Camarero S."/>
            <person name="Miyauchi S."/>
            <person name="Serrano A."/>
            <person name="Linde D."/>
            <person name="Babiker R."/>
            <person name="Drula E."/>
            <person name="Ayuso-Fernandez I."/>
            <person name="Pacheco R."/>
            <person name="Padilla G."/>
            <person name="Ferreira P."/>
            <person name="Barriuso J."/>
            <person name="Kellner H."/>
            <person name="Castanera R."/>
            <person name="Alfaro M."/>
            <person name="Ramirez L."/>
            <person name="Pisabarro A.G."/>
            <person name="Kuo A."/>
            <person name="Tritt A."/>
            <person name="Lipzen A."/>
            <person name="He G."/>
            <person name="Yan M."/>
            <person name="Ng V."/>
            <person name="Cullen D."/>
            <person name="Martin F."/>
            <person name="Rosso M.-N."/>
            <person name="Henrissat B."/>
            <person name="Hibbett D."/>
            <person name="Martinez A.T."/>
            <person name="Grigoriev I.V."/>
        </authorList>
    </citation>
    <scope>NUCLEOTIDE SEQUENCE</scope>
    <source>
        <strain evidence="5">CBS 247.69</strain>
    </source>
</reference>
<sequence length="692" mass="75975">MYMTRCRYYDDNGVSINGGCTNNNCKFVHPMDLRWNEAREPTGTFGSPRGTRGRGRRRGESPARMRGRLLALHGAASIRTNQLQAPAFDPSTWISGSTMSPAETGVENNSWGYSDIGASGGASSDKGGGWGTPSAVADSGVGVAVPTWGGDAAAQESGVSGLQNNGWGGGGSVTDNGWSGSVQATASGWDSVRDQKPQASPAWGQPVAVDGWGAALDRRPQANPAAGAKPNEWREVGETSSEQRSVWGINQDSRMSPPANTTRQLDPSTVSRSSKELSVSFSPAPCNAESTDNMKENVLTVQTEYLEMDASPLSGGPKSAPPLRPLSQTEIYSRAIRKFYYAVSLKLQLEDAQFRNDRWKRTTNSGSYAHGTPMQRIRLEEERAGLAQEVANLTRDLKNAISAIVDLPLLSASWNSIPLEIDEQEVMKHTSSLRNWISDLQNFHILAPSPSPPPIAVFQEAEVLQPLSEWDQFILRVEELEAFADQIDELMTNIYTSKYTNVMDELVTVKTQGYLEGAIHLEKKKTRGWEELKNSADKIGERVGEEAIRLAELYTQVHNNEMELHDLQAEKDKLVETSNQIEECFQQLEKLEQEDLKKIQILTEKVQNLHLHSPSIIPQSVSVDSLLPAIKKLVGGHLQGDIASIVENLHGACIQNHDLAMKELFKNVQPIVDLTSKVYKHAQLEVASLKHI</sequence>
<accession>A0A9P6CH15</accession>
<proteinExistence type="predicted"/>
<feature type="coiled-coil region" evidence="2">
    <location>
        <begin position="550"/>
        <end position="594"/>
    </location>
</feature>
<protein>
    <recommendedName>
        <fullName evidence="4">C3H1-type domain-containing protein</fullName>
    </recommendedName>
</protein>
<keyword evidence="1" id="KW-0863">Zinc-finger</keyword>
<keyword evidence="1" id="KW-0479">Metal-binding</keyword>
<evidence type="ECO:0000259" key="4">
    <source>
        <dbReference type="PROSITE" id="PS50103"/>
    </source>
</evidence>
<feature type="coiled-coil region" evidence="2">
    <location>
        <begin position="376"/>
        <end position="403"/>
    </location>
</feature>
<dbReference type="GO" id="GO:0008270">
    <property type="term" value="F:zinc ion binding"/>
    <property type="evidence" value="ECO:0007669"/>
    <property type="project" value="UniProtKB-KW"/>
</dbReference>
<feature type="region of interest" description="Disordered" evidence="3">
    <location>
        <begin position="38"/>
        <end position="63"/>
    </location>
</feature>
<evidence type="ECO:0000313" key="5">
    <source>
        <dbReference type="EMBL" id="KAF9460494.1"/>
    </source>
</evidence>
<dbReference type="PROSITE" id="PS50103">
    <property type="entry name" value="ZF_C3H1"/>
    <property type="match status" value="1"/>
</dbReference>
<keyword evidence="6" id="KW-1185">Reference proteome</keyword>
<feature type="compositionally biased region" description="Low complexity" evidence="3">
    <location>
        <begin position="41"/>
        <end position="50"/>
    </location>
</feature>
<dbReference type="AlphaFoldDB" id="A0A9P6CH15"/>